<dbReference type="Proteomes" id="UP000316093">
    <property type="component" value="Chromosome"/>
</dbReference>
<dbReference type="OrthoDB" id="9771067at2"/>
<evidence type="ECO:0000256" key="1">
    <source>
        <dbReference type="ARBA" id="ARBA00004141"/>
    </source>
</evidence>
<sequence>MRERNFHRSIGVFSGTAINMTQMCGIGPFITIPLMVAAMGGPQAIVGWIVGALLAMADGLVWAELGAAMPGSGGTYVYLREAFQKRTGKLMPFLFIWTMLLAIPLLMSTGIIGMVEYLQFFFPAMGWWTTHLVGIVATGLVTWLLYRRIESVRLITVALWVIMLISIIGVAAAGFSHFDAHLAFDFPPDAFGPRFFAGLGAGLIIGVYDYLGYNTTAYIGDELRDPGHTMPRSIIISIMAMMVIYLLLNISVLGVAPWQEIARSKSIASLVVERSWGHTAAAVMTTLIIITALASVFTGLLGGSRVPFEAARDKVFLSAFGRLHAKDGFPHVALLTMGVVTAIGTFFDLTEVINMLLTATILVQSLAQVVALIVLRRREPDLNRPYRQWLYPVPCIIALAGWVYVYVSASTLSLLLSGAWILAGLVVFMLWARVNAAWPFAPLESHPSAVRES</sequence>
<feature type="transmembrane region" description="Helical" evidence="5">
    <location>
        <begin position="388"/>
        <end position="407"/>
    </location>
</feature>
<feature type="transmembrane region" description="Helical" evidence="5">
    <location>
        <begin position="12"/>
        <end position="39"/>
    </location>
</feature>
<reference evidence="6 7" key="1">
    <citation type="submission" date="2019-06" db="EMBL/GenBank/DDBJ databases">
        <title>A complete genome sequence for Luteibacter pinisoli MAH-14.</title>
        <authorList>
            <person name="Baltrus D.A."/>
        </authorList>
    </citation>
    <scope>NUCLEOTIDE SEQUENCE [LARGE SCALE GENOMIC DNA]</scope>
    <source>
        <strain evidence="6 7">MAH-14</strain>
    </source>
</reference>
<keyword evidence="4 5" id="KW-0472">Membrane</keyword>
<organism evidence="6 7">
    <name type="scientific">Luteibacter pinisoli</name>
    <dbReference type="NCBI Taxonomy" id="2589080"/>
    <lineage>
        <taxon>Bacteria</taxon>
        <taxon>Pseudomonadati</taxon>
        <taxon>Pseudomonadota</taxon>
        <taxon>Gammaproteobacteria</taxon>
        <taxon>Lysobacterales</taxon>
        <taxon>Rhodanobacteraceae</taxon>
        <taxon>Luteibacter</taxon>
    </lineage>
</organism>
<comment type="subcellular location">
    <subcellularLocation>
        <location evidence="1">Membrane</location>
        <topology evidence="1">Multi-pass membrane protein</topology>
    </subcellularLocation>
</comment>
<feature type="transmembrane region" description="Helical" evidence="5">
    <location>
        <begin position="195"/>
        <end position="213"/>
    </location>
</feature>
<feature type="transmembrane region" description="Helical" evidence="5">
    <location>
        <begin position="127"/>
        <end position="146"/>
    </location>
</feature>
<dbReference type="RefSeq" id="WP_139979426.1">
    <property type="nucleotide sequence ID" value="NZ_CP041046.1"/>
</dbReference>
<dbReference type="AlphaFoldDB" id="A0A4Y5Z032"/>
<feature type="transmembrane region" description="Helical" evidence="5">
    <location>
        <begin position="413"/>
        <end position="432"/>
    </location>
</feature>
<feature type="transmembrane region" description="Helical" evidence="5">
    <location>
        <begin position="234"/>
        <end position="256"/>
    </location>
</feature>
<keyword evidence="3 5" id="KW-1133">Transmembrane helix</keyword>
<evidence type="ECO:0000313" key="7">
    <source>
        <dbReference type="Proteomes" id="UP000316093"/>
    </source>
</evidence>
<dbReference type="PANTHER" id="PTHR11785:SF512">
    <property type="entry name" value="SOBREMESA, ISOFORM B"/>
    <property type="match status" value="1"/>
</dbReference>
<dbReference type="GO" id="GO:0016020">
    <property type="term" value="C:membrane"/>
    <property type="evidence" value="ECO:0007669"/>
    <property type="project" value="UniProtKB-SubCell"/>
</dbReference>
<keyword evidence="7" id="KW-1185">Reference proteome</keyword>
<evidence type="ECO:0000256" key="5">
    <source>
        <dbReference type="SAM" id="Phobius"/>
    </source>
</evidence>
<evidence type="ECO:0000256" key="3">
    <source>
        <dbReference type="ARBA" id="ARBA00022989"/>
    </source>
</evidence>
<feature type="transmembrane region" description="Helical" evidence="5">
    <location>
        <begin position="153"/>
        <end position="175"/>
    </location>
</feature>
<feature type="transmembrane region" description="Helical" evidence="5">
    <location>
        <begin position="328"/>
        <end position="347"/>
    </location>
</feature>
<accession>A0A4Y5Z032</accession>
<evidence type="ECO:0000256" key="4">
    <source>
        <dbReference type="ARBA" id="ARBA00023136"/>
    </source>
</evidence>
<evidence type="ECO:0000256" key="2">
    <source>
        <dbReference type="ARBA" id="ARBA00022692"/>
    </source>
</evidence>
<feature type="transmembrane region" description="Helical" evidence="5">
    <location>
        <begin position="45"/>
        <end position="69"/>
    </location>
</feature>
<dbReference type="PIRSF" id="PIRSF006060">
    <property type="entry name" value="AA_transporter"/>
    <property type="match status" value="1"/>
</dbReference>
<name>A0A4Y5Z032_9GAMM</name>
<dbReference type="Pfam" id="PF13520">
    <property type="entry name" value="AA_permease_2"/>
    <property type="match status" value="1"/>
</dbReference>
<dbReference type="InterPro" id="IPR050598">
    <property type="entry name" value="AminoAcid_Transporter"/>
</dbReference>
<feature type="transmembrane region" description="Helical" evidence="5">
    <location>
        <begin position="276"/>
        <end position="302"/>
    </location>
</feature>
<dbReference type="KEGG" id="lpy:FIV34_02690"/>
<feature type="transmembrane region" description="Helical" evidence="5">
    <location>
        <begin position="90"/>
        <end position="115"/>
    </location>
</feature>
<feature type="transmembrane region" description="Helical" evidence="5">
    <location>
        <begin position="353"/>
        <end position="376"/>
    </location>
</feature>
<dbReference type="PANTHER" id="PTHR11785">
    <property type="entry name" value="AMINO ACID TRANSPORTER"/>
    <property type="match status" value="1"/>
</dbReference>
<dbReference type="EMBL" id="CP041046">
    <property type="protein sequence ID" value="QDE38186.1"/>
    <property type="molecule type" value="Genomic_DNA"/>
</dbReference>
<dbReference type="Gene3D" id="1.20.1740.10">
    <property type="entry name" value="Amino acid/polyamine transporter I"/>
    <property type="match status" value="1"/>
</dbReference>
<evidence type="ECO:0000313" key="6">
    <source>
        <dbReference type="EMBL" id="QDE38186.1"/>
    </source>
</evidence>
<dbReference type="GO" id="GO:0015179">
    <property type="term" value="F:L-amino acid transmembrane transporter activity"/>
    <property type="evidence" value="ECO:0007669"/>
    <property type="project" value="TreeGrafter"/>
</dbReference>
<dbReference type="InterPro" id="IPR002293">
    <property type="entry name" value="AA/rel_permease1"/>
</dbReference>
<gene>
    <name evidence="6" type="ORF">FIV34_02690</name>
</gene>
<proteinExistence type="predicted"/>
<protein>
    <submittedName>
        <fullName evidence="6">Amino acid permease</fullName>
    </submittedName>
</protein>
<keyword evidence="2 5" id="KW-0812">Transmembrane</keyword>